<feature type="domain" description="Beta-lactamase-related" evidence="2">
    <location>
        <begin position="53"/>
        <end position="385"/>
    </location>
</feature>
<feature type="chain" id="PRO_5011694051" evidence="1">
    <location>
        <begin position="27"/>
        <end position="538"/>
    </location>
</feature>
<name>A0A1I6PB84_9CAUL</name>
<dbReference type="InterPro" id="IPR006311">
    <property type="entry name" value="TAT_signal"/>
</dbReference>
<evidence type="ECO:0000313" key="4">
    <source>
        <dbReference type="EMBL" id="SFS37400.1"/>
    </source>
</evidence>
<dbReference type="PANTHER" id="PTHR46825">
    <property type="entry name" value="D-ALANYL-D-ALANINE-CARBOXYPEPTIDASE/ENDOPEPTIDASE AMPH"/>
    <property type="match status" value="1"/>
</dbReference>
<dbReference type="RefSeq" id="WP_092307333.1">
    <property type="nucleotide sequence ID" value="NZ_FOZV01000001.1"/>
</dbReference>
<dbReference type="InterPro" id="IPR021860">
    <property type="entry name" value="Peptidase_S12_Pab87-rel_C"/>
</dbReference>
<keyword evidence="1" id="KW-0732">Signal</keyword>
<dbReference type="SUPFAM" id="SSF56601">
    <property type="entry name" value="beta-lactamase/transpeptidase-like"/>
    <property type="match status" value="1"/>
</dbReference>
<reference evidence="5" key="1">
    <citation type="submission" date="2016-10" db="EMBL/GenBank/DDBJ databases">
        <authorList>
            <person name="Varghese N."/>
            <person name="Submissions S."/>
        </authorList>
    </citation>
    <scope>NUCLEOTIDE SEQUENCE [LARGE SCALE GENOMIC DNA]</scope>
    <source>
        <strain evidence="5">CGMCC 1.10683</strain>
    </source>
</reference>
<proteinExistence type="predicted"/>
<evidence type="ECO:0000259" key="3">
    <source>
        <dbReference type="Pfam" id="PF11954"/>
    </source>
</evidence>
<dbReference type="InterPro" id="IPR001466">
    <property type="entry name" value="Beta-lactam-related"/>
</dbReference>
<dbReference type="Gene3D" id="2.40.128.600">
    <property type="match status" value="1"/>
</dbReference>
<keyword evidence="5" id="KW-1185">Reference proteome</keyword>
<dbReference type="STRING" id="871741.SAMN05192570_0999"/>
<dbReference type="OrthoDB" id="5377981at2"/>
<feature type="domain" description="Peptidase S12 Pab87-related C-terminal" evidence="3">
    <location>
        <begin position="433"/>
        <end position="537"/>
    </location>
</feature>
<accession>A0A1I6PB84</accession>
<dbReference type="Gene3D" id="3.40.710.10">
    <property type="entry name" value="DD-peptidase/beta-lactamase superfamily"/>
    <property type="match status" value="1"/>
</dbReference>
<gene>
    <name evidence="4" type="ORF">SAMN05192570_0999</name>
</gene>
<evidence type="ECO:0000259" key="2">
    <source>
        <dbReference type="Pfam" id="PF00144"/>
    </source>
</evidence>
<dbReference type="Pfam" id="PF00144">
    <property type="entry name" value="Beta-lactamase"/>
    <property type="match status" value="1"/>
</dbReference>
<dbReference type="EMBL" id="FOZV01000001">
    <property type="protein sequence ID" value="SFS37400.1"/>
    <property type="molecule type" value="Genomic_DNA"/>
</dbReference>
<dbReference type="PANTHER" id="PTHR46825:SF15">
    <property type="entry name" value="BETA-LACTAMASE-RELATED DOMAIN-CONTAINING PROTEIN"/>
    <property type="match status" value="1"/>
</dbReference>
<dbReference type="Pfam" id="PF11954">
    <property type="entry name" value="DUF3471"/>
    <property type="match status" value="1"/>
</dbReference>
<feature type="signal peptide" evidence="1">
    <location>
        <begin position="1"/>
        <end position="26"/>
    </location>
</feature>
<sequence length="538" mass="58388">MSIRLTRRAALASTAAVAGVALPAVARARQPADDAALAAEVDAFVRRAMAAWPDQPAVSVALVKDGQPLLTRGYGVRKSGDPRPIDEHTHFAIASNTKAVTCAALAILIDEDKVKWDEPVRTYLPEFRLSKPELNELVTVRDLVSHRIGFGLGAGDLLFWPNSDRSRAEIMAAVEHVPIEDQFRTSYHYCNLMFVVAGEVVAAVSGMPWEDFVQTRILTPLGMTGTLPLMTAADPASSALPHGRLGPPLRYQGEMQTLAESIQEVWDWSAAGAAGGFVTHPVDWAKWIAVQLNKGALPDGTRLWSEARANEMWRPNIIVSSSGGPTPDMPGRSIAATYATGWQVMDYRGERFITHGGGAPGFVSGTVLLPGRNAGFSYFTNAEEGMLTRALRSGIADIVMGKAGFDWIADGQRLEAENNAKSIAAAAEIDAKQAAGAPPSLPLEAYAGVWRDPWYGDIVIQRRGEGLWLAFSRTPSLKGPLEAYDGETMRTRFPDKREEDVFVTFALENGRPVTATMKAVSPDADFSYDFHDLRLTRV</sequence>
<dbReference type="InterPro" id="IPR012338">
    <property type="entry name" value="Beta-lactam/transpept-like"/>
</dbReference>
<evidence type="ECO:0000256" key="1">
    <source>
        <dbReference type="SAM" id="SignalP"/>
    </source>
</evidence>
<organism evidence="4 5">
    <name type="scientific">Brevundimonas viscosa</name>
    <dbReference type="NCBI Taxonomy" id="871741"/>
    <lineage>
        <taxon>Bacteria</taxon>
        <taxon>Pseudomonadati</taxon>
        <taxon>Pseudomonadota</taxon>
        <taxon>Alphaproteobacteria</taxon>
        <taxon>Caulobacterales</taxon>
        <taxon>Caulobacteraceae</taxon>
        <taxon>Brevundimonas</taxon>
    </lineage>
</organism>
<dbReference type="AlphaFoldDB" id="A0A1I6PB84"/>
<dbReference type="Proteomes" id="UP000198788">
    <property type="component" value="Unassembled WGS sequence"/>
</dbReference>
<dbReference type="InterPro" id="IPR050491">
    <property type="entry name" value="AmpC-like"/>
</dbReference>
<protein>
    <submittedName>
        <fullName evidence="4">CubicO group peptidase, beta-lactamase class C family</fullName>
    </submittedName>
</protein>
<evidence type="ECO:0000313" key="5">
    <source>
        <dbReference type="Proteomes" id="UP000198788"/>
    </source>
</evidence>
<dbReference type="PROSITE" id="PS51318">
    <property type="entry name" value="TAT"/>
    <property type="match status" value="1"/>
</dbReference>